<feature type="region of interest" description="Disordered" evidence="1">
    <location>
        <begin position="52"/>
        <end position="110"/>
    </location>
</feature>
<accession>A0A284RPX5</accession>
<gene>
    <name evidence="2" type="ORF">ARMOST_14198</name>
</gene>
<name>A0A284RPX5_ARMOS</name>
<evidence type="ECO:0000313" key="2">
    <source>
        <dbReference type="EMBL" id="SJL10804.1"/>
    </source>
</evidence>
<protein>
    <submittedName>
        <fullName evidence="2">Uncharacterized protein</fullName>
    </submittedName>
</protein>
<evidence type="ECO:0000256" key="1">
    <source>
        <dbReference type="SAM" id="MobiDB-lite"/>
    </source>
</evidence>
<reference evidence="3" key="1">
    <citation type="journal article" date="2017" name="Nat. Ecol. Evol.">
        <title>Genome expansion and lineage-specific genetic innovations in the forest pathogenic fungi Armillaria.</title>
        <authorList>
            <person name="Sipos G."/>
            <person name="Prasanna A.N."/>
            <person name="Walter M.C."/>
            <person name="O'Connor E."/>
            <person name="Balint B."/>
            <person name="Krizsan K."/>
            <person name="Kiss B."/>
            <person name="Hess J."/>
            <person name="Varga T."/>
            <person name="Slot J."/>
            <person name="Riley R."/>
            <person name="Boka B."/>
            <person name="Rigling D."/>
            <person name="Barry K."/>
            <person name="Lee J."/>
            <person name="Mihaltcheva S."/>
            <person name="LaButti K."/>
            <person name="Lipzen A."/>
            <person name="Waldron R."/>
            <person name="Moloney N.M."/>
            <person name="Sperisen C."/>
            <person name="Kredics L."/>
            <person name="Vagvoelgyi C."/>
            <person name="Patrignani A."/>
            <person name="Fitzpatrick D."/>
            <person name="Nagy I."/>
            <person name="Doyle S."/>
            <person name="Anderson J.B."/>
            <person name="Grigoriev I.V."/>
            <person name="Gueldener U."/>
            <person name="Muensterkoetter M."/>
            <person name="Nagy L.G."/>
        </authorList>
    </citation>
    <scope>NUCLEOTIDE SEQUENCE [LARGE SCALE GENOMIC DNA]</scope>
    <source>
        <strain evidence="3">C18/9</strain>
    </source>
</reference>
<dbReference type="AlphaFoldDB" id="A0A284RPX5"/>
<evidence type="ECO:0000313" key="3">
    <source>
        <dbReference type="Proteomes" id="UP000219338"/>
    </source>
</evidence>
<feature type="compositionally biased region" description="Low complexity" evidence="1">
    <location>
        <begin position="80"/>
        <end position="90"/>
    </location>
</feature>
<proteinExistence type="predicted"/>
<dbReference type="EMBL" id="FUEG01000013">
    <property type="protein sequence ID" value="SJL10804.1"/>
    <property type="molecule type" value="Genomic_DNA"/>
</dbReference>
<organism evidence="2 3">
    <name type="scientific">Armillaria ostoyae</name>
    <name type="common">Armillaria root rot fungus</name>
    <dbReference type="NCBI Taxonomy" id="47428"/>
    <lineage>
        <taxon>Eukaryota</taxon>
        <taxon>Fungi</taxon>
        <taxon>Dikarya</taxon>
        <taxon>Basidiomycota</taxon>
        <taxon>Agaricomycotina</taxon>
        <taxon>Agaricomycetes</taxon>
        <taxon>Agaricomycetidae</taxon>
        <taxon>Agaricales</taxon>
        <taxon>Marasmiineae</taxon>
        <taxon>Physalacriaceae</taxon>
        <taxon>Armillaria</taxon>
    </lineage>
</organism>
<dbReference type="Proteomes" id="UP000219338">
    <property type="component" value="Unassembled WGS sequence"/>
</dbReference>
<sequence>MDNCVGMGVVKRIDRKGDGPVVEQHRKGVKACDIVYFPSEEKLENAIYAEGASPRSTGCRQGRELTSRADAGVCPPTLKPPSYASGAPGPSCDPSIDSDSYTENRHRCTT</sequence>
<keyword evidence="3" id="KW-1185">Reference proteome</keyword>